<proteinExistence type="predicted"/>
<gene>
    <name evidence="3" type="ORF">CHLNCDRAFT_141222</name>
</gene>
<dbReference type="KEGG" id="cvr:CHLNCDRAFT_141222"/>
<sequence>MVHCYLRDASSLVQCSPSTSYLVPPSRPIRRRGAAVETRAAKEAGPPKPNPRFSRKDLKRIKQQGPTMADLQAHFEVPSKDAEGQESSAKFDFVPKEVLGQGAGYAPEPRWERLPQMPYMEFYQGLRERNWTTKHYNPAAEKWDLQFFQDSGRFLRPGFDGYRVLVTKAGGQQCWVSLDEEGAPTFLHDYRSGGGKGAIHQAKRESQELGHPAQYGYNQVLEQLFQAHEQRLSRRAEAEYYGQGWVDRRGHRYSCPAERHLALSFHQTPQEFSLWHVYDKLPQFLFYTFGISFLGVALAIGIFRPRKQMPVDMFQAMEFAQSKGNARRDGSTGVTFADVGGLGNTIQDMMKVVEVAVAVAAVLLVQVG</sequence>
<dbReference type="STRING" id="554065.E1ZSD0"/>
<evidence type="ECO:0000313" key="3">
    <source>
        <dbReference type="EMBL" id="EFN51285.1"/>
    </source>
</evidence>
<evidence type="ECO:0000256" key="2">
    <source>
        <dbReference type="SAM" id="Phobius"/>
    </source>
</evidence>
<keyword evidence="2" id="KW-0472">Membrane</keyword>
<dbReference type="AlphaFoldDB" id="E1ZSD0"/>
<keyword evidence="2" id="KW-0812">Transmembrane</keyword>
<feature type="region of interest" description="Disordered" evidence="1">
    <location>
        <begin position="20"/>
        <end position="56"/>
    </location>
</feature>
<dbReference type="OrthoDB" id="2016698at2759"/>
<protein>
    <submittedName>
        <fullName evidence="3">Uncharacterized protein</fullName>
    </submittedName>
</protein>
<feature type="transmembrane region" description="Helical" evidence="2">
    <location>
        <begin position="284"/>
        <end position="303"/>
    </location>
</feature>
<name>E1ZSD0_CHLVA</name>
<dbReference type="EMBL" id="GL433866">
    <property type="protein sequence ID" value="EFN51285.1"/>
    <property type="molecule type" value="Genomic_DNA"/>
</dbReference>
<keyword evidence="4" id="KW-1185">Reference proteome</keyword>
<dbReference type="InParanoid" id="E1ZSD0"/>
<reference evidence="3 4" key="1">
    <citation type="journal article" date="2010" name="Plant Cell">
        <title>The Chlorella variabilis NC64A genome reveals adaptation to photosymbiosis, coevolution with viruses, and cryptic sex.</title>
        <authorList>
            <person name="Blanc G."/>
            <person name="Duncan G."/>
            <person name="Agarkova I."/>
            <person name="Borodovsky M."/>
            <person name="Gurnon J."/>
            <person name="Kuo A."/>
            <person name="Lindquist E."/>
            <person name="Lucas S."/>
            <person name="Pangilinan J."/>
            <person name="Polle J."/>
            <person name="Salamov A."/>
            <person name="Terry A."/>
            <person name="Yamada T."/>
            <person name="Dunigan D.D."/>
            <person name="Grigoriev I.V."/>
            <person name="Claverie J.M."/>
            <person name="Van Etten J.L."/>
        </authorList>
    </citation>
    <scope>NUCLEOTIDE SEQUENCE [LARGE SCALE GENOMIC DNA]</scope>
    <source>
        <strain evidence="3 4">NC64A</strain>
    </source>
</reference>
<dbReference type="RefSeq" id="XP_005843387.1">
    <property type="nucleotide sequence ID" value="XM_005843325.1"/>
</dbReference>
<dbReference type="Proteomes" id="UP000008141">
    <property type="component" value="Unassembled WGS sequence"/>
</dbReference>
<dbReference type="GeneID" id="17350656"/>
<accession>E1ZSD0</accession>
<evidence type="ECO:0000256" key="1">
    <source>
        <dbReference type="SAM" id="MobiDB-lite"/>
    </source>
</evidence>
<organism evidence="4">
    <name type="scientific">Chlorella variabilis</name>
    <name type="common">Green alga</name>
    <dbReference type="NCBI Taxonomy" id="554065"/>
    <lineage>
        <taxon>Eukaryota</taxon>
        <taxon>Viridiplantae</taxon>
        <taxon>Chlorophyta</taxon>
        <taxon>core chlorophytes</taxon>
        <taxon>Trebouxiophyceae</taxon>
        <taxon>Chlorellales</taxon>
        <taxon>Chlorellaceae</taxon>
        <taxon>Chlorella clade</taxon>
        <taxon>Chlorella</taxon>
    </lineage>
</organism>
<keyword evidence="2" id="KW-1133">Transmembrane helix</keyword>
<evidence type="ECO:0000313" key="4">
    <source>
        <dbReference type="Proteomes" id="UP000008141"/>
    </source>
</evidence>